<feature type="non-terminal residue" evidence="2">
    <location>
        <position position="1"/>
    </location>
</feature>
<feature type="region of interest" description="Disordered" evidence="1">
    <location>
        <begin position="914"/>
        <end position="935"/>
    </location>
</feature>
<proteinExistence type="predicted"/>
<accession>A0ABY7FY41</accession>
<organism evidence="2 3">
    <name type="scientific">Mya arenaria</name>
    <name type="common">Soft-shell clam</name>
    <dbReference type="NCBI Taxonomy" id="6604"/>
    <lineage>
        <taxon>Eukaryota</taxon>
        <taxon>Metazoa</taxon>
        <taxon>Spiralia</taxon>
        <taxon>Lophotrochozoa</taxon>
        <taxon>Mollusca</taxon>
        <taxon>Bivalvia</taxon>
        <taxon>Autobranchia</taxon>
        <taxon>Heteroconchia</taxon>
        <taxon>Euheterodonta</taxon>
        <taxon>Imparidentia</taxon>
        <taxon>Neoheterodontei</taxon>
        <taxon>Myida</taxon>
        <taxon>Myoidea</taxon>
        <taxon>Myidae</taxon>
        <taxon>Mya</taxon>
    </lineage>
</organism>
<dbReference type="EMBL" id="CP111025">
    <property type="protein sequence ID" value="WAR27115.1"/>
    <property type="molecule type" value="Genomic_DNA"/>
</dbReference>
<feature type="compositionally biased region" description="Basic and acidic residues" evidence="1">
    <location>
        <begin position="914"/>
        <end position="927"/>
    </location>
</feature>
<dbReference type="Proteomes" id="UP001164746">
    <property type="component" value="Chromosome 14"/>
</dbReference>
<feature type="compositionally biased region" description="Basic and acidic residues" evidence="1">
    <location>
        <begin position="239"/>
        <end position="257"/>
    </location>
</feature>
<feature type="region of interest" description="Disordered" evidence="1">
    <location>
        <begin position="239"/>
        <end position="271"/>
    </location>
</feature>
<sequence length="1080" mass="122540">LNVAANTTFADLFVSALNKSDTILSQDSIQSIKISSQIDGSGAIKIADVHMQLDVALELGKKYVLYIVENERLSTPNTACSNGVPNAFSIMMSNSKTFQMPKKPDGMGKKITGPQKLYTDLIDWARSIGSGWPADVVDVSGKQVMKSLSNSLWYIDDSHAKFKDAGCPIPKDLDDFQHYNNYKALRHRPPIVRAERLQELVEDLASALCLPSMSEKRNKTLALVIEELSKSMNKYRERLQSDNEKHKNTYQSRDKANSGDSSSSFIEPVEESNVKEEYKMLNETMKGTPDYTFIQLDNFCPDNRIERRKYLKNLRLSKHITLYRVAYGGSIGTLNFIWSVPPGNTSDRMNQCMRVISEISDSLPKFSCRALRKEFIEKYVNFVKCPKSILRHMYFSLTGYEESANCTMEREINERVSKIISADDTQLLLDLRATNGSDSYYDGFFDEMGKYFDEQILQVNERRKSEEMYMPLAISIETLKNEITKRVPDGTPIPSNETIRLQFSPSNPFHNTALKYTGKFNVKFRVQTRQARVSHPDSHYAAKYFMYLKEFCVKFRENSMFLCMDDKAIIPVGEPGIPISTGVRGHNKVLAPTEGPLLVATDHDFHLGGLVPSVVFVTDIPEDPKDSFFSGDMHVRTKDKVFSPSSPLRHGAELIKLLRHTNNYSEDEVNLSVPILCLYTDGGPDHRVTYETVKLSLALLFMQLDLDMIIALRTAPSHSWTNPAERCMSILNLALQHVALDRDEMESKYEKMVKNLSTLSSVRNQAKLKTGLKEAFEKSMESVVDKVNERFSQMTLKGNKIMAHKGLSDEEVLAFLDITAIGLGADSPVATLNTKSSDLKKSKHLQDFFEKHAESSHYCFQIKKCSDTECHYCLINPVRDQDLFDRLSYLPEPTPDDSGEHYLPFSDVFGKPLTRDKYRPSSKKHGDFDEESEDHDKQNRDIFKVKYINVEKVRDAVLCGECHKPRCVFSANKLDRQQEEALQNIKACQTYTCGDQLEEAPGLYVRRCVSCISDVEISYFSAKCRHYLPPVCVYCGNTGELLDDNDLYIADLYGKYSVVRPLCSTCRGSGKDAKTWGIKK</sequence>
<feature type="non-terminal residue" evidence="2">
    <location>
        <position position="1080"/>
    </location>
</feature>
<evidence type="ECO:0000313" key="2">
    <source>
        <dbReference type="EMBL" id="WAR27115.1"/>
    </source>
</evidence>
<keyword evidence="3" id="KW-1185">Reference proteome</keyword>
<gene>
    <name evidence="2" type="ORF">MAR_012819</name>
</gene>
<name>A0ABY7FY41_MYAAR</name>
<evidence type="ECO:0000256" key="1">
    <source>
        <dbReference type="SAM" id="MobiDB-lite"/>
    </source>
</evidence>
<reference evidence="2" key="1">
    <citation type="submission" date="2022-11" db="EMBL/GenBank/DDBJ databases">
        <title>Centuries of genome instability and evolution in soft-shell clam transmissible cancer (bioRxiv).</title>
        <authorList>
            <person name="Hart S.F.M."/>
            <person name="Yonemitsu M.A."/>
            <person name="Giersch R.M."/>
            <person name="Beal B.F."/>
            <person name="Arriagada G."/>
            <person name="Davis B.W."/>
            <person name="Ostrander E.A."/>
            <person name="Goff S.P."/>
            <person name="Metzger M.J."/>
        </authorList>
    </citation>
    <scope>NUCLEOTIDE SEQUENCE</scope>
    <source>
        <strain evidence="2">MELC-2E11</strain>
        <tissue evidence="2">Siphon/mantle</tissue>
    </source>
</reference>
<evidence type="ECO:0000313" key="3">
    <source>
        <dbReference type="Proteomes" id="UP001164746"/>
    </source>
</evidence>
<protein>
    <submittedName>
        <fullName evidence="2">Uncharacterized protein</fullName>
    </submittedName>
</protein>